<evidence type="ECO:0000256" key="1">
    <source>
        <dbReference type="ARBA" id="ARBA00023002"/>
    </source>
</evidence>
<gene>
    <name evidence="3" type="ORF">D3227_38700</name>
</gene>
<accession>A0A3A5JT68</accession>
<keyword evidence="4" id="KW-1185">Reference proteome</keyword>
<keyword evidence="1" id="KW-0560">Oxidoreductase</keyword>
<protein>
    <submittedName>
        <fullName evidence="3">FAD-binding oxidoreductase</fullName>
    </submittedName>
</protein>
<evidence type="ECO:0000313" key="3">
    <source>
        <dbReference type="EMBL" id="RJT23503.1"/>
    </source>
</evidence>
<dbReference type="GO" id="GO:0005737">
    <property type="term" value="C:cytoplasm"/>
    <property type="evidence" value="ECO:0007669"/>
    <property type="project" value="TreeGrafter"/>
</dbReference>
<dbReference type="PANTHER" id="PTHR13847">
    <property type="entry name" value="SARCOSINE DEHYDROGENASE-RELATED"/>
    <property type="match status" value="1"/>
</dbReference>
<evidence type="ECO:0000259" key="2">
    <source>
        <dbReference type="Pfam" id="PF01266"/>
    </source>
</evidence>
<sequence>MARKLDLRSGRPVWFSYRAPSVPTEKLTRDVSTGVLIVGMGISGAMAAEALTRAGHSVICIDRRGPLDGSTSATTALVQFELDQPLTKLSAMRGKADAERAWRRSRLAVLNLQGRIAELGIDCNLTCHPALYLAGNVLRRSALRAEAEARQRTGIAATYLSRQALAEGFGIDRAGAILSHGNLALDPRKLTAGLLLRSLARKARFYAPVEATAIDHDREGVIVGTKHGPTITARHLVLATGYELTNIVPSTAHRIVSTWAIATKRQPKNIWPDAALIWEASEPYLYVRSTADGRVLCGGEDEDFSDEKDRDRLIAGKAERLAAKLVRLLPQLDPNPEFAWTGSFGTTTTGLPYIGALPGHPRVHAVMGYGGNGITFSQIASEIVLSAIGGAEDTDAKLFAFGRS</sequence>
<evidence type="ECO:0000313" key="4">
    <source>
        <dbReference type="Proteomes" id="UP000272706"/>
    </source>
</evidence>
<dbReference type="InterPro" id="IPR006076">
    <property type="entry name" value="FAD-dep_OxRdtase"/>
</dbReference>
<feature type="domain" description="FAD dependent oxidoreductase" evidence="2">
    <location>
        <begin position="35"/>
        <end position="383"/>
    </location>
</feature>
<proteinExistence type="predicted"/>
<dbReference type="EMBL" id="QZWZ01000089">
    <property type="protein sequence ID" value="RJT23503.1"/>
    <property type="molecule type" value="Genomic_DNA"/>
</dbReference>
<dbReference type="InterPro" id="IPR036188">
    <property type="entry name" value="FAD/NAD-bd_sf"/>
</dbReference>
<dbReference type="RefSeq" id="WP_120019274.1">
    <property type="nucleotide sequence ID" value="NZ_QZWZ01000089.1"/>
</dbReference>
<dbReference type="OrthoDB" id="311718at2"/>
<dbReference type="Gene3D" id="3.30.9.10">
    <property type="entry name" value="D-Amino Acid Oxidase, subunit A, domain 2"/>
    <property type="match status" value="1"/>
</dbReference>
<dbReference type="PANTHER" id="PTHR13847:SF201">
    <property type="entry name" value="PUTATIBE OXIDOREDUCTASE"/>
    <property type="match status" value="1"/>
</dbReference>
<dbReference type="AlphaFoldDB" id="A0A3A5JT68"/>
<dbReference type="Proteomes" id="UP000272706">
    <property type="component" value="Unassembled WGS sequence"/>
</dbReference>
<dbReference type="Pfam" id="PF01266">
    <property type="entry name" value="DAO"/>
    <property type="match status" value="1"/>
</dbReference>
<reference evidence="3 4" key="1">
    <citation type="submission" date="2018-09" db="EMBL/GenBank/DDBJ databases">
        <title>Mesorhizobium carmichaelinearum sp. nov. isolated from Carmichaelinea spp. root nodules in New Zealand.</title>
        <authorList>
            <person name="De Meyer S.E."/>
        </authorList>
    </citation>
    <scope>NUCLEOTIDE SEQUENCE [LARGE SCALE GENOMIC DNA]</scope>
    <source>
        <strain evidence="3 4">ICMP19557</strain>
    </source>
</reference>
<dbReference type="GO" id="GO:0016491">
    <property type="term" value="F:oxidoreductase activity"/>
    <property type="evidence" value="ECO:0007669"/>
    <property type="project" value="UniProtKB-KW"/>
</dbReference>
<dbReference type="Gene3D" id="3.50.50.60">
    <property type="entry name" value="FAD/NAD(P)-binding domain"/>
    <property type="match status" value="1"/>
</dbReference>
<organism evidence="3 4">
    <name type="scientific">Mesorhizobium waimense</name>
    <dbReference type="NCBI Taxonomy" id="1300307"/>
    <lineage>
        <taxon>Bacteria</taxon>
        <taxon>Pseudomonadati</taxon>
        <taxon>Pseudomonadota</taxon>
        <taxon>Alphaproteobacteria</taxon>
        <taxon>Hyphomicrobiales</taxon>
        <taxon>Phyllobacteriaceae</taxon>
        <taxon>Mesorhizobium</taxon>
    </lineage>
</organism>
<comment type="caution">
    <text evidence="3">The sequence shown here is derived from an EMBL/GenBank/DDBJ whole genome shotgun (WGS) entry which is preliminary data.</text>
</comment>
<dbReference type="SUPFAM" id="SSF51905">
    <property type="entry name" value="FAD/NAD(P)-binding domain"/>
    <property type="match status" value="1"/>
</dbReference>
<name>A0A3A5JT68_9HYPH</name>